<dbReference type="InterPro" id="IPR051450">
    <property type="entry name" value="Gfo/Idh/MocA_Oxidoreductases"/>
</dbReference>
<comment type="caution">
    <text evidence="3">The sequence shown here is derived from an EMBL/GenBank/DDBJ whole genome shotgun (WGS) entry which is preliminary data.</text>
</comment>
<dbReference type="InterPro" id="IPR000683">
    <property type="entry name" value="Gfo/Idh/MocA-like_OxRdtase_N"/>
</dbReference>
<dbReference type="EMBL" id="JBHSWW010000030">
    <property type="protein sequence ID" value="MFC6752613.1"/>
    <property type="molecule type" value="Genomic_DNA"/>
</dbReference>
<dbReference type="Pfam" id="PF22725">
    <property type="entry name" value="GFO_IDH_MocA_C3"/>
    <property type="match status" value="1"/>
</dbReference>
<dbReference type="PANTHER" id="PTHR43377:SF1">
    <property type="entry name" value="BILIVERDIN REDUCTASE A"/>
    <property type="match status" value="1"/>
</dbReference>
<dbReference type="Proteomes" id="UP001596442">
    <property type="component" value="Unassembled WGS sequence"/>
</dbReference>
<dbReference type="RefSeq" id="WP_379779469.1">
    <property type="nucleotide sequence ID" value="NZ_JBHSWW010000030.1"/>
</dbReference>
<proteinExistence type="predicted"/>
<protein>
    <submittedName>
        <fullName evidence="3">Gfo/Idh/MocA family protein</fullName>
    </submittedName>
</protein>
<accession>A0ABD5S8A5</accession>
<evidence type="ECO:0000259" key="2">
    <source>
        <dbReference type="Pfam" id="PF22725"/>
    </source>
</evidence>
<dbReference type="Gene3D" id="3.30.360.10">
    <property type="entry name" value="Dihydrodipicolinate Reductase, domain 2"/>
    <property type="match status" value="1"/>
</dbReference>
<dbReference type="SUPFAM" id="SSF55347">
    <property type="entry name" value="Glyceraldehyde-3-phosphate dehydrogenase-like, C-terminal domain"/>
    <property type="match status" value="1"/>
</dbReference>
<gene>
    <name evidence="3" type="ORF">ACFQEU_03900</name>
</gene>
<dbReference type="Pfam" id="PF01408">
    <property type="entry name" value="GFO_IDH_MocA"/>
    <property type="match status" value="1"/>
</dbReference>
<evidence type="ECO:0000259" key="1">
    <source>
        <dbReference type="Pfam" id="PF01408"/>
    </source>
</evidence>
<dbReference type="AlphaFoldDB" id="A0ABD5S8A5"/>
<evidence type="ECO:0000313" key="4">
    <source>
        <dbReference type="Proteomes" id="UP001596442"/>
    </source>
</evidence>
<dbReference type="PANTHER" id="PTHR43377">
    <property type="entry name" value="BILIVERDIN REDUCTASE A"/>
    <property type="match status" value="1"/>
</dbReference>
<feature type="domain" description="Gfo/Idh/MocA-like oxidoreductase N-terminal" evidence="1">
    <location>
        <begin position="1"/>
        <end position="114"/>
    </location>
</feature>
<dbReference type="Gene3D" id="3.40.50.720">
    <property type="entry name" value="NAD(P)-binding Rossmann-like Domain"/>
    <property type="match status" value="1"/>
</dbReference>
<name>A0ABD5S8A5_9EURY</name>
<feature type="domain" description="GFO/IDH/MocA-like oxidoreductase" evidence="2">
    <location>
        <begin position="125"/>
        <end position="247"/>
    </location>
</feature>
<keyword evidence="4" id="KW-1185">Reference proteome</keyword>
<organism evidence="3 4">
    <name type="scientific">Halorubrum tibetense</name>
    <dbReference type="NCBI Taxonomy" id="175631"/>
    <lineage>
        <taxon>Archaea</taxon>
        <taxon>Methanobacteriati</taxon>
        <taxon>Methanobacteriota</taxon>
        <taxon>Stenosarchaea group</taxon>
        <taxon>Halobacteria</taxon>
        <taxon>Halobacteriales</taxon>
        <taxon>Haloferacaceae</taxon>
        <taxon>Halorubrum</taxon>
    </lineage>
</organism>
<dbReference type="InterPro" id="IPR055170">
    <property type="entry name" value="GFO_IDH_MocA-like_dom"/>
</dbReference>
<dbReference type="InterPro" id="IPR036291">
    <property type="entry name" value="NAD(P)-bd_dom_sf"/>
</dbReference>
<evidence type="ECO:0000313" key="3">
    <source>
        <dbReference type="EMBL" id="MFC6752613.1"/>
    </source>
</evidence>
<sequence>MRILLTGLGSIGRRHARILHEELDELELLIYRSGTSQSGNPFGAPEYTDLQDALAQDPDVAFITNPTHKHVETAIACARAGCHLFIEKPLSHTLEDIEKLIRIAKKNSLVTHVGCQLRFDPTLNAAREVINSEDIGDVLAFRATSGSYLPEWRPEQDYRDSYSADSERGGGVVLDLIHEIDYTYWLFDNISCVASAIAHTDTLEINSEAIAEAIMRVPGGVVGSIHLDYCRRQPKRILEVVCEDGTVIADLQEQILTVEWPSATDTESFDYERDRRFVGQLNHFIQNVRSGGKCDNDLTEAKEVLQIALDIKGEYNG</sequence>
<dbReference type="SUPFAM" id="SSF51735">
    <property type="entry name" value="NAD(P)-binding Rossmann-fold domains"/>
    <property type="match status" value="1"/>
</dbReference>
<reference evidence="3 4" key="1">
    <citation type="journal article" date="2019" name="Int. J. Syst. Evol. Microbiol.">
        <title>The Global Catalogue of Microorganisms (GCM) 10K type strain sequencing project: providing services to taxonomists for standard genome sequencing and annotation.</title>
        <authorList>
            <consortium name="The Broad Institute Genomics Platform"/>
            <consortium name="The Broad Institute Genome Sequencing Center for Infectious Disease"/>
            <person name="Wu L."/>
            <person name="Ma J."/>
        </authorList>
    </citation>
    <scope>NUCLEOTIDE SEQUENCE [LARGE SCALE GENOMIC DNA]</scope>
    <source>
        <strain evidence="3 4">CGMCC 1.3239</strain>
    </source>
</reference>